<gene>
    <name evidence="10" type="primary">metE</name>
    <name evidence="13" type="ORF">J2X20_000633</name>
</gene>
<comment type="caution">
    <text evidence="13">The sequence shown here is derived from an EMBL/GenBank/DDBJ whole genome shotgun (WGS) entry which is preliminary data.</text>
</comment>
<dbReference type="RefSeq" id="WP_310260756.1">
    <property type="nucleotide sequence ID" value="NZ_JAVDXU010000001.1"/>
</dbReference>
<feature type="active site" description="Proton donor" evidence="10">
    <location>
        <position position="712"/>
    </location>
</feature>
<feature type="binding site" evidence="10">
    <location>
        <position position="502"/>
    </location>
    <ligand>
        <name>L-homocysteine</name>
        <dbReference type="ChEBI" id="CHEBI:58199"/>
    </ligand>
</feature>
<evidence type="ECO:0000256" key="6">
    <source>
        <dbReference type="ARBA" id="ARBA00022679"/>
    </source>
</evidence>
<keyword evidence="9 10" id="KW-0486">Methionine biosynthesis</keyword>
<feature type="binding site" evidence="10">
    <location>
        <position position="683"/>
    </location>
    <ligand>
        <name>Zn(2+)</name>
        <dbReference type="ChEBI" id="CHEBI:29105"/>
        <note>catalytic</note>
    </ligand>
</feature>
<evidence type="ECO:0000256" key="9">
    <source>
        <dbReference type="ARBA" id="ARBA00023167"/>
    </source>
</evidence>
<dbReference type="InterPro" id="IPR002629">
    <property type="entry name" value="Met_Synth_C/arc"/>
</dbReference>
<organism evidence="13 14">
    <name type="scientific">Roseateles saccharophilus</name>
    <name type="common">Pseudomonas saccharophila</name>
    <dbReference type="NCBI Taxonomy" id="304"/>
    <lineage>
        <taxon>Bacteria</taxon>
        <taxon>Pseudomonadati</taxon>
        <taxon>Pseudomonadota</taxon>
        <taxon>Betaproteobacteria</taxon>
        <taxon>Burkholderiales</taxon>
        <taxon>Sphaerotilaceae</taxon>
        <taxon>Roseateles</taxon>
    </lineage>
</organism>
<keyword evidence="14" id="KW-1185">Reference proteome</keyword>
<evidence type="ECO:0000256" key="5">
    <source>
        <dbReference type="ARBA" id="ARBA00022605"/>
    </source>
</evidence>
<dbReference type="PIRSF" id="PIRSF000382">
    <property type="entry name" value="MeTrfase_B12_ind"/>
    <property type="match status" value="1"/>
</dbReference>
<dbReference type="Proteomes" id="UP001180453">
    <property type="component" value="Unassembled WGS sequence"/>
</dbReference>
<proteinExistence type="inferred from homology"/>
<evidence type="ECO:0000259" key="12">
    <source>
        <dbReference type="Pfam" id="PF08267"/>
    </source>
</evidence>
<comment type="function">
    <text evidence="1 10">Catalyzes the transfer of a methyl group from 5-methyltetrahydrofolate to homocysteine resulting in methionine formation.</text>
</comment>
<keyword evidence="10" id="KW-0677">Repeat</keyword>
<accession>A0ABU1YGM3</accession>
<dbReference type="CDD" id="cd03312">
    <property type="entry name" value="CIMS_N_terminal_like"/>
    <property type="match status" value="1"/>
</dbReference>
<dbReference type="NCBIfam" id="NF003556">
    <property type="entry name" value="PRK05222.1"/>
    <property type="match status" value="1"/>
</dbReference>
<feature type="domain" description="Cobalamin-independent methionine synthase MetE N-terminal" evidence="12">
    <location>
        <begin position="3"/>
        <end position="326"/>
    </location>
</feature>
<keyword evidence="7 10" id="KW-0479">Metal-binding</keyword>
<feature type="binding site" evidence="10">
    <location>
        <begin position="16"/>
        <end position="19"/>
    </location>
    <ligand>
        <name>5-methyltetrahydropteroyltri-L-glutamate</name>
        <dbReference type="ChEBI" id="CHEBI:58207"/>
    </ligand>
</feature>
<name>A0ABU1YGM3_ROSSA</name>
<dbReference type="HAMAP" id="MF_00172">
    <property type="entry name" value="Meth_synth"/>
    <property type="match status" value="1"/>
</dbReference>
<keyword evidence="4 10" id="KW-0489">Methyltransferase</keyword>
<feature type="binding site" evidence="10">
    <location>
        <begin position="449"/>
        <end position="451"/>
    </location>
    <ligand>
        <name>L-methionine</name>
        <dbReference type="ChEBI" id="CHEBI:57844"/>
    </ligand>
</feature>
<dbReference type="Gene3D" id="3.20.20.210">
    <property type="match status" value="2"/>
</dbReference>
<keyword evidence="5 10" id="KW-0028">Amino-acid biosynthesis</keyword>
<feature type="domain" description="Cobalamin-independent methionine synthase MetE C-terminal/archaeal" evidence="11">
    <location>
        <begin position="444"/>
        <end position="766"/>
    </location>
</feature>
<feature type="binding site" evidence="10">
    <location>
        <position position="129"/>
    </location>
    <ligand>
        <name>5-methyltetrahydropteroyltri-L-glutamate</name>
        <dbReference type="ChEBI" id="CHEBI:58207"/>
    </ligand>
</feature>
<evidence type="ECO:0000256" key="4">
    <source>
        <dbReference type="ARBA" id="ARBA00022603"/>
    </source>
</evidence>
<feature type="binding site" evidence="10">
    <location>
        <position position="623"/>
    </location>
    <ligand>
        <name>5-methyltetrahydropteroyltri-L-glutamate</name>
        <dbReference type="ChEBI" id="CHEBI:58207"/>
    </ligand>
</feature>
<protein>
    <recommendedName>
        <fullName evidence="10">5-methyltetrahydropteroyltriglutamate--homocysteine methyltransferase</fullName>
        <ecNumber evidence="10">2.1.1.14</ecNumber>
    </recommendedName>
    <alternativeName>
        <fullName evidence="10">Cobalamin-independent methionine synthase</fullName>
    </alternativeName>
    <alternativeName>
        <fullName evidence="10">Methionine synthase, vitamin-B12 independent isozyme</fullName>
    </alternativeName>
</protein>
<dbReference type="Pfam" id="PF08267">
    <property type="entry name" value="Meth_synt_1"/>
    <property type="match status" value="1"/>
</dbReference>
<feature type="binding site" evidence="10">
    <location>
        <begin position="533"/>
        <end position="534"/>
    </location>
    <ligand>
        <name>5-methyltetrahydropteroyltri-L-glutamate</name>
        <dbReference type="ChEBI" id="CHEBI:58207"/>
    </ligand>
</feature>
<comment type="similarity">
    <text evidence="3 10">Belongs to the vitamin-B12 independent methionine synthase family.</text>
</comment>
<feature type="binding site" evidence="10">
    <location>
        <position position="744"/>
    </location>
    <ligand>
        <name>Zn(2+)</name>
        <dbReference type="ChEBI" id="CHEBI:29105"/>
        <note>catalytic</note>
    </ligand>
</feature>
<keyword evidence="6 10" id="KW-0808">Transferase</keyword>
<evidence type="ECO:0000256" key="2">
    <source>
        <dbReference type="ARBA" id="ARBA00004681"/>
    </source>
</evidence>
<feature type="binding site" evidence="10">
    <location>
        <position position="617"/>
    </location>
    <ligand>
        <name>L-homocysteine</name>
        <dbReference type="ChEBI" id="CHEBI:58199"/>
    </ligand>
</feature>
<dbReference type="NCBIfam" id="TIGR01371">
    <property type="entry name" value="met_syn_B12ind"/>
    <property type="match status" value="1"/>
</dbReference>
<comment type="cofactor">
    <cofactor evidence="10">
        <name>Zn(2+)</name>
        <dbReference type="ChEBI" id="CHEBI:29105"/>
    </cofactor>
    <text evidence="10">Binds 1 zinc ion per subunit.</text>
</comment>
<feature type="binding site" evidence="10">
    <location>
        <position position="661"/>
    </location>
    <ligand>
        <name>Zn(2+)</name>
        <dbReference type="ChEBI" id="CHEBI:29105"/>
        <note>catalytic</note>
    </ligand>
</feature>
<comment type="catalytic activity">
    <reaction evidence="10">
        <text>5-methyltetrahydropteroyltri-L-glutamate + L-homocysteine = tetrahydropteroyltri-L-glutamate + L-methionine</text>
        <dbReference type="Rhea" id="RHEA:21196"/>
        <dbReference type="ChEBI" id="CHEBI:57844"/>
        <dbReference type="ChEBI" id="CHEBI:58140"/>
        <dbReference type="ChEBI" id="CHEBI:58199"/>
        <dbReference type="ChEBI" id="CHEBI:58207"/>
        <dbReference type="EC" id="2.1.1.14"/>
    </reaction>
</comment>
<dbReference type="PANTHER" id="PTHR30519">
    <property type="entry name" value="5-METHYLTETRAHYDROPTEROYLTRIGLUTAMATE--HOMOCYSTEINE METHYLTRANSFERASE"/>
    <property type="match status" value="1"/>
</dbReference>
<reference evidence="13 14" key="1">
    <citation type="submission" date="2023-07" db="EMBL/GenBank/DDBJ databases">
        <title>Sorghum-associated microbial communities from plants grown in Nebraska, USA.</title>
        <authorList>
            <person name="Schachtman D."/>
        </authorList>
    </citation>
    <scope>NUCLEOTIDE SEQUENCE [LARGE SCALE GENOMIC DNA]</scope>
    <source>
        <strain evidence="13 14">BE314</strain>
    </source>
</reference>
<dbReference type="InterPro" id="IPR038071">
    <property type="entry name" value="UROD/MetE-like_sf"/>
</dbReference>
<dbReference type="CDD" id="cd03311">
    <property type="entry name" value="CIMS_C_terminal_like"/>
    <property type="match status" value="1"/>
</dbReference>
<evidence type="ECO:0000259" key="11">
    <source>
        <dbReference type="Pfam" id="PF01717"/>
    </source>
</evidence>
<dbReference type="SUPFAM" id="SSF51726">
    <property type="entry name" value="UROD/MetE-like"/>
    <property type="match status" value="2"/>
</dbReference>
<evidence type="ECO:0000256" key="7">
    <source>
        <dbReference type="ARBA" id="ARBA00022723"/>
    </source>
</evidence>
<dbReference type="Pfam" id="PF01717">
    <property type="entry name" value="Meth_synt_2"/>
    <property type="match status" value="1"/>
</dbReference>
<evidence type="ECO:0000256" key="1">
    <source>
        <dbReference type="ARBA" id="ARBA00002777"/>
    </source>
</evidence>
<sequence>MIKTHILGFPRMGEHRELKTALERHWRGELPAAELQAQAAALRARHWKLQQDAGLDHVTVGDFALYDHVAHLIQLFGCEPARFGFTGQEAALERYFAMARGITTAHAHTEACGCSGTHVDGVPALEMTKWFDTNYHYLVPEFDSATEFSLNAERLLAEVDEAIALPASPKVALLGPVSFLYLGKSKQEGFDRLVLLKRLLPAYEQLLTRLAARGVTWVQLDEPILGLDLAPAWQDALRLAYARLGVVGQPLLLATYFSPLGDNLALACELPVAGLHVDAVRAPDELLPVALRLPLDRELSVGIIDGRNIWRSDLDQALAQLRKVQELRGGRLWVAPSCSLLHVPFSLRQDAALDTELQGWLAGAVEKLDELRVLKRALWGDEASVARELAESRISRATRVSSRRVRNGTVAARLKALPADVDRRRSPFPTRQAAQRQRLRLPAFPTTTIGSFPQTPAIRAARAAVKRGTLAEPAYREAMQGEIALAVRKQEELGLDVLVHGEAERNDMVEYFGEQLSGFAFTANGWVQSYGSRCVKPPVLFGDVSRPQAMTVDWTVFAQSLTDKPMKGMLTGPITILQWSFVRDDQPRADTALQIALAIRDEVADLEAAGIAVIQIDEPAIREGLPLRRAAWRAYLAWATRAFRVSASAVRDDTQIHTHMCYSEFNDILPEIAAMDADVITIETSRSDMELLRAFSDFRYPNEIGPGVYDIHSPRVPDTAEMLRLLKKAAEVIPPQLLWVNPDCGLKTRGWPETEAALARMVAAARELRREAG</sequence>
<evidence type="ECO:0000256" key="10">
    <source>
        <dbReference type="HAMAP-Rule" id="MF_00172"/>
    </source>
</evidence>
<evidence type="ECO:0000313" key="14">
    <source>
        <dbReference type="Proteomes" id="UP001180453"/>
    </source>
</evidence>
<feature type="binding site" evidence="10">
    <location>
        <position position="579"/>
    </location>
    <ligand>
        <name>5-methyltetrahydropteroyltri-L-glutamate</name>
        <dbReference type="ChEBI" id="CHEBI:58207"/>
    </ligand>
</feature>
<feature type="binding site" evidence="10">
    <location>
        <position position="502"/>
    </location>
    <ligand>
        <name>L-methionine</name>
        <dbReference type="ChEBI" id="CHEBI:57844"/>
    </ligand>
</feature>
<dbReference type="GO" id="GO:0032259">
    <property type="term" value="P:methylation"/>
    <property type="evidence" value="ECO:0007669"/>
    <property type="project" value="UniProtKB-KW"/>
</dbReference>
<dbReference type="InterPro" id="IPR013215">
    <property type="entry name" value="Cbl-indep_Met_Synth_N"/>
</dbReference>
<feature type="binding site" evidence="10">
    <location>
        <position position="617"/>
    </location>
    <ligand>
        <name>L-methionine</name>
        <dbReference type="ChEBI" id="CHEBI:57844"/>
    </ligand>
</feature>
<dbReference type="GO" id="GO:0003871">
    <property type="term" value="F:5-methyltetrahydropteroyltriglutamate-homocysteine S-methyltransferase activity"/>
    <property type="evidence" value="ECO:0007669"/>
    <property type="project" value="UniProtKB-EC"/>
</dbReference>
<feature type="binding site" evidence="10">
    <location>
        <begin position="449"/>
        <end position="451"/>
    </location>
    <ligand>
        <name>L-homocysteine</name>
        <dbReference type="ChEBI" id="CHEBI:58199"/>
    </ligand>
</feature>
<dbReference type="EMBL" id="JAVDXU010000001">
    <property type="protein sequence ID" value="MDR7268004.1"/>
    <property type="molecule type" value="Genomic_DNA"/>
</dbReference>
<evidence type="ECO:0000313" key="13">
    <source>
        <dbReference type="EMBL" id="MDR7268004.1"/>
    </source>
</evidence>
<evidence type="ECO:0000256" key="8">
    <source>
        <dbReference type="ARBA" id="ARBA00022833"/>
    </source>
</evidence>
<comment type="pathway">
    <text evidence="2 10">Amino-acid biosynthesis; L-methionine biosynthesis via de novo pathway; L-methionine from L-homocysteine (MetE route): step 1/1.</text>
</comment>
<dbReference type="EC" id="2.1.1.14" evidence="10"/>
<feature type="binding site" evidence="10">
    <location>
        <position position="659"/>
    </location>
    <ligand>
        <name>Zn(2+)</name>
        <dbReference type="ChEBI" id="CHEBI:29105"/>
        <note>catalytic</note>
    </ligand>
</feature>
<dbReference type="InterPro" id="IPR006276">
    <property type="entry name" value="Cobalamin-indep_Met_synthase"/>
</dbReference>
<keyword evidence="8 10" id="KW-0862">Zinc</keyword>
<evidence type="ECO:0000256" key="3">
    <source>
        <dbReference type="ARBA" id="ARBA00009553"/>
    </source>
</evidence>